<dbReference type="Proteomes" id="UP000805193">
    <property type="component" value="Unassembled WGS sequence"/>
</dbReference>
<reference evidence="1 2" key="1">
    <citation type="journal article" date="2020" name="Cell">
        <title>Large-Scale Comparative Analyses of Tick Genomes Elucidate Their Genetic Diversity and Vector Capacities.</title>
        <authorList>
            <consortium name="Tick Genome and Microbiome Consortium (TIGMIC)"/>
            <person name="Jia N."/>
            <person name="Wang J."/>
            <person name="Shi W."/>
            <person name="Du L."/>
            <person name="Sun Y."/>
            <person name="Zhan W."/>
            <person name="Jiang J.F."/>
            <person name="Wang Q."/>
            <person name="Zhang B."/>
            <person name="Ji P."/>
            <person name="Bell-Sakyi L."/>
            <person name="Cui X.M."/>
            <person name="Yuan T.T."/>
            <person name="Jiang B.G."/>
            <person name="Yang W.F."/>
            <person name="Lam T.T."/>
            <person name="Chang Q.C."/>
            <person name="Ding S.J."/>
            <person name="Wang X.J."/>
            <person name="Zhu J.G."/>
            <person name="Ruan X.D."/>
            <person name="Zhao L."/>
            <person name="Wei J.T."/>
            <person name="Ye R.Z."/>
            <person name="Que T.C."/>
            <person name="Du C.H."/>
            <person name="Zhou Y.H."/>
            <person name="Cheng J.X."/>
            <person name="Dai P.F."/>
            <person name="Guo W.B."/>
            <person name="Han X.H."/>
            <person name="Huang E.J."/>
            <person name="Li L.F."/>
            <person name="Wei W."/>
            <person name="Gao Y.C."/>
            <person name="Liu J.Z."/>
            <person name="Shao H.Z."/>
            <person name="Wang X."/>
            <person name="Wang C.C."/>
            <person name="Yang T.C."/>
            <person name="Huo Q.B."/>
            <person name="Li W."/>
            <person name="Chen H.Y."/>
            <person name="Chen S.E."/>
            <person name="Zhou L.G."/>
            <person name="Ni X.B."/>
            <person name="Tian J.H."/>
            <person name="Sheng Y."/>
            <person name="Liu T."/>
            <person name="Pan Y.S."/>
            <person name="Xia L.Y."/>
            <person name="Li J."/>
            <person name="Zhao F."/>
            <person name="Cao W.C."/>
        </authorList>
    </citation>
    <scope>NUCLEOTIDE SEQUENCE [LARGE SCALE GENOMIC DNA]</scope>
    <source>
        <strain evidence="1">Iper-2018</strain>
    </source>
</reference>
<evidence type="ECO:0000313" key="1">
    <source>
        <dbReference type="EMBL" id="KAG0432091.1"/>
    </source>
</evidence>
<proteinExistence type="predicted"/>
<keyword evidence="2" id="KW-1185">Reference proteome</keyword>
<protein>
    <submittedName>
        <fullName evidence="1">Uncharacterized protein</fullName>
    </submittedName>
</protein>
<evidence type="ECO:0000313" key="2">
    <source>
        <dbReference type="Proteomes" id="UP000805193"/>
    </source>
</evidence>
<comment type="caution">
    <text evidence="1">The sequence shown here is derived from an EMBL/GenBank/DDBJ whole genome shotgun (WGS) entry which is preliminary data.</text>
</comment>
<sequence>MRNGVWARNTASRVNKPLECHVVGVCWGAVVVWALSAAVLRMPSAVLSEQRQLVPDCTFNFIDCVNG</sequence>
<name>A0AC60QDL0_IXOPE</name>
<accession>A0AC60QDL0</accession>
<dbReference type="EMBL" id="JABSTQ010009178">
    <property type="protein sequence ID" value="KAG0432091.1"/>
    <property type="molecule type" value="Genomic_DNA"/>
</dbReference>
<gene>
    <name evidence="1" type="ORF">HPB47_021189</name>
</gene>
<organism evidence="1 2">
    <name type="scientific">Ixodes persulcatus</name>
    <name type="common">Taiga tick</name>
    <dbReference type="NCBI Taxonomy" id="34615"/>
    <lineage>
        <taxon>Eukaryota</taxon>
        <taxon>Metazoa</taxon>
        <taxon>Ecdysozoa</taxon>
        <taxon>Arthropoda</taxon>
        <taxon>Chelicerata</taxon>
        <taxon>Arachnida</taxon>
        <taxon>Acari</taxon>
        <taxon>Parasitiformes</taxon>
        <taxon>Ixodida</taxon>
        <taxon>Ixodoidea</taxon>
        <taxon>Ixodidae</taxon>
        <taxon>Ixodinae</taxon>
        <taxon>Ixodes</taxon>
    </lineage>
</organism>